<dbReference type="PROSITE" id="PS50977">
    <property type="entry name" value="HTH_TETR_2"/>
    <property type="match status" value="1"/>
</dbReference>
<dbReference type="InterPro" id="IPR001647">
    <property type="entry name" value="HTH_TetR"/>
</dbReference>
<dbReference type="SUPFAM" id="SSF46689">
    <property type="entry name" value="Homeodomain-like"/>
    <property type="match status" value="1"/>
</dbReference>
<evidence type="ECO:0000256" key="1">
    <source>
        <dbReference type="ARBA" id="ARBA00023125"/>
    </source>
</evidence>
<gene>
    <name evidence="5" type="ORF">OR16_02270</name>
</gene>
<dbReference type="Proteomes" id="UP000005808">
    <property type="component" value="Unassembled WGS sequence"/>
</dbReference>
<proteinExistence type="predicted"/>
<dbReference type="PATRIC" id="fig|1127483.3.peg.466"/>
<dbReference type="EMBL" id="AHJE01000004">
    <property type="protein sequence ID" value="EHP44563.1"/>
    <property type="molecule type" value="Genomic_DNA"/>
</dbReference>
<protein>
    <submittedName>
        <fullName evidence="5">Regulatory protein TetR</fullName>
    </submittedName>
</protein>
<name>H1RYV0_9BURK</name>
<dbReference type="Pfam" id="PF00440">
    <property type="entry name" value="TetR_N"/>
    <property type="match status" value="1"/>
</dbReference>
<reference evidence="5 6" key="1">
    <citation type="journal article" date="2012" name="J. Bacteriol.">
        <title>De Novo Genome Project of Cupriavidus basilensis OR16.</title>
        <authorList>
            <person name="Cserhati M."/>
            <person name="Kriszt B."/>
            <person name="Szoboszlay S."/>
            <person name="Toth A."/>
            <person name="Szabo I."/>
            <person name="Tancsics A."/>
            <person name="Nagy I."/>
            <person name="Horvath B."/>
            <person name="Nagy I."/>
            <person name="Kukolya J."/>
        </authorList>
    </citation>
    <scope>NUCLEOTIDE SEQUENCE [LARGE SCALE GENOMIC DNA]</scope>
    <source>
        <strain evidence="5 6">OR16</strain>
    </source>
</reference>
<dbReference type="RefSeq" id="WP_006156308.1">
    <property type="nucleotide sequence ID" value="NZ_AHJE01000004.1"/>
</dbReference>
<dbReference type="Gene3D" id="1.10.357.10">
    <property type="entry name" value="Tetracycline Repressor, domain 2"/>
    <property type="match status" value="1"/>
</dbReference>
<feature type="domain" description="HTH tetR-type" evidence="4">
    <location>
        <begin position="41"/>
        <end position="102"/>
    </location>
</feature>
<evidence type="ECO:0000313" key="5">
    <source>
        <dbReference type="EMBL" id="EHP44563.1"/>
    </source>
</evidence>
<comment type="caution">
    <text evidence="5">The sequence shown here is derived from an EMBL/GenBank/DDBJ whole genome shotgun (WGS) entry which is preliminary data.</text>
</comment>
<feature type="region of interest" description="Disordered" evidence="3">
    <location>
        <begin position="13"/>
        <end position="38"/>
    </location>
</feature>
<evidence type="ECO:0000259" key="4">
    <source>
        <dbReference type="PROSITE" id="PS50977"/>
    </source>
</evidence>
<organism evidence="5 6">
    <name type="scientific">Cupriavidus basilensis OR16</name>
    <dbReference type="NCBI Taxonomy" id="1127483"/>
    <lineage>
        <taxon>Bacteria</taxon>
        <taxon>Pseudomonadati</taxon>
        <taxon>Pseudomonadota</taxon>
        <taxon>Betaproteobacteria</taxon>
        <taxon>Burkholderiales</taxon>
        <taxon>Burkholderiaceae</taxon>
        <taxon>Cupriavidus</taxon>
    </lineage>
</organism>
<feature type="DNA-binding region" description="H-T-H motif" evidence="2">
    <location>
        <begin position="65"/>
        <end position="84"/>
    </location>
</feature>
<accession>H1RYV0</accession>
<evidence type="ECO:0000256" key="3">
    <source>
        <dbReference type="SAM" id="MobiDB-lite"/>
    </source>
</evidence>
<evidence type="ECO:0000256" key="2">
    <source>
        <dbReference type="PROSITE-ProRule" id="PRU00335"/>
    </source>
</evidence>
<keyword evidence="1 2" id="KW-0238">DNA-binding</keyword>
<dbReference type="GO" id="GO:0003677">
    <property type="term" value="F:DNA binding"/>
    <property type="evidence" value="ECO:0007669"/>
    <property type="project" value="UniProtKB-UniRule"/>
</dbReference>
<evidence type="ECO:0000313" key="6">
    <source>
        <dbReference type="Proteomes" id="UP000005808"/>
    </source>
</evidence>
<sequence length="255" mass="27746">MIRERQRSVVSVLAGGVPMDKPPARKAPAEAGQAAGNPLESETARRMLEIAERLFAEHGVELVPLRQIVVEAGQRNRSALHYHFGSREALVSQLLNLRLNHINKVRHRYLDEVDAAGLGGDVRAIVEASISALADTICDTAWGALYVQVLAQATFSPRLLNADMIDFDAMTGVLRARKMITAALPGVPRKVLHNRQMWFNDSVVYSLAQWCRQTQLPAKRGQPPVADLVDYCTAALTAPVGKPSVGSRGARGRAG</sequence>
<dbReference type="InterPro" id="IPR009057">
    <property type="entry name" value="Homeodomain-like_sf"/>
</dbReference>
<dbReference type="AlphaFoldDB" id="H1RYV0"/>